<evidence type="ECO:0000256" key="8">
    <source>
        <dbReference type="ARBA" id="ARBA00023027"/>
    </source>
</evidence>
<comment type="cofactor">
    <cofactor evidence="1">
        <name>Mg(2+)</name>
        <dbReference type="ChEBI" id="CHEBI:18420"/>
    </cofactor>
</comment>
<dbReference type="Gene3D" id="3.90.79.10">
    <property type="entry name" value="Nucleoside Triphosphate Pyrophosphohydrolase"/>
    <property type="match status" value="1"/>
</dbReference>
<protein>
    <recommendedName>
        <fullName evidence="4">NAD(+) diphosphatase</fullName>
        <ecNumber evidence="4">3.6.1.22</ecNumber>
    </recommendedName>
</protein>
<dbReference type="PROSITE" id="PS51462">
    <property type="entry name" value="NUDIX"/>
    <property type="match status" value="1"/>
</dbReference>
<evidence type="ECO:0000256" key="2">
    <source>
        <dbReference type="ARBA" id="ARBA00001947"/>
    </source>
</evidence>
<dbReference type="Pfam" id="PF00293">
    <property type="entry name" value="NUDIX"/>
    <property type="match status" value="1"/>
</dbReference>
<dbReference type="EMBL" id="JAGIOL010000001">
    <property type="protein sequence ID" value="MBP2437779.1"/>
    <property type="molecule type" value="Genomic_DNA"/>
</dbReference>
<feature type="domain" description="Nudix hydrolase" evidence="10">
    <location>
        <begin position="158"/>
        <end position="284"/>
    </location>
</feature>
<dbReference type="SUPFAM" id="SSF55811">
    <property type="entry name" value="Nudix"/>
    <property type="match status" value="1"/>
</dbReference>
<keyword evidence="12" id="KW-1185">Reference proteome</keyword>
<dbReference type="InterPro" id="IPR015797">
    <property type="entry name" value="NUDIX_hydrolase-like_dom_sf"/>
</dbReference>
<keyword evidence="5" id="KW-0479">Metal-binding</keyword>
<dbReference type="Gene3D" id="3.90.79.20">
    <property type="match status" value="1"/>
</dbReference>
<keyword evidence="8" id="KW-0520">NAD</keyword>
<evidence type="ECO:0000313" key="12">
    <source>
        <dbReference type="Proteomes" id="UP001519362"/>
    </source>
</evidence>
<comment type="similarity">
    <text evidence="3">Belongs to the Nudix hydrolase family. NudC subfamily.</text>
</comment>
<gene>
    <name evidence="11" type="ORF">JOF34_002365</name>
</gene>
<dbReference type="InterPro" id="IPR050241">
    <property type="entry name" value="NAD-cap_RNA_hydrolase_NudC"/>
</dbReference>
<evidence type="ECO:0000256" key="7">
    <source>
        <dbReference type="ARBA" id="ARBA00022842"/>
    </source>
</evidence>
<dbReference type="InterPro" id="IPR015376">
    <property type="entry name" value="Znr_NADH_PPase"/>
</dbReference>
<dbReference type="NCBIfam" id="NF001299">
    <property type="entry name" value="PRK00241.1"/>
    <property type="match status" value="1"/>
</dbReference>
<evidence type="ECO:0000313" key="11">
    <source>
        <dbReference type="EMBL" id="MBP2437779.1"/>
    </source>
</evidence>
<dbReference type="PROSITE" id="PS00893">
    <property type="entry name" value="NUDIX_BOX"/>
    <property type="match status" value="1"/>
</dbReference>
<evidence type="ECO:0000256" key="6">
    <source>
        <dbReference type="ARBA" id="ARBA00022801"/>
    </source>
</evidence>
<dbReference type="Pfam" id="PF09297">
    <property type="entry name" value="Zn_ribbon_NUD"/>
    <property type="match status" value="1"/>
</dbReference>
<keyword evidence="7" id="KW-0460">Magnesium</keyword>
<evidence type="ECO:0000256" key="1">
    <source>
        <dbReference type="ARBA" id="ARBA00001946"/>
    </source>
</evidence>
<dbReference type="InterPro" id="IPR049734">
    <property type="entry name" value="NudC-like_C"/>
</dbReference>
<dbReference type="EC" id="3.6.1.22" evidence="4"/>
<dbReference type="RefSeq" id="WP_165133093.1">
    <property type="nucleotide sequence ID" value="NZ_CP049253.1"/>
</dbReference>
<dbReference type="CDD" id="cd03429">
    <property type="entry name" value="NUDIX_NADH_pyrophosphatase_Nudt13"/>
    <property type="match status" value="1"/>
</dbReference>
<comment type="cofactor">
    <cofactor evidence="2">
        <name>Zn(2+)</name>
        <dbReference type="ChEBI" id="CHEBI:29105"/>
    </cofactor>
</comment>
<dbReference type="GO" id="GO:0016787">
    <property type="term" value="F:hydrolase activity"/>
    <property type="evidence" value="ECO:0007669"/>
    <property type="project" value="UniProtKB-KW"/>
</dbReference>
<accession>A0ABS4ZKH2</accession>
<dbReference type="PANTHER" id="PTHR42904">
    <property type="entry name" value="NUDIX HYDROLASE, NUDC SUBFAMILY"/>
    <property type="match status" value="1"/>
</dbReference>
<sequence>MPVSQQIRGFDRAAERRQDEELIARLRATESTRVLVIRVDAAPFSSDDRPEPVFVPPSAVVGDASWAYAGRHSQGEVLIAALDPYADEPQWLASLGVRTFREIGPALGQEDLELFTVGLALSRWLVGHGFCPACGGEARLTKAGWARTCQRCAREHFPRTDPAVIVGIESHDGERLLLGANAAWGGRMFSCFAGFIEAGESAEEAISRELLEECGVSVHSVRYLGSQAWPFPRSLMLGFLATADDETSVVPDGEEIIATRWFTREEIGRGLRGEAEFSLPRGRSISHRIIRLWHAAGEEL</sequence>
<proteinExistence type="inferred from homology"/>
<evidence type="ECO:0000256" key="3">
    <source>
        <dbReference type="ARBA" id="ARBA00009595"/>
    </source>
</evidence>
<dbReference type="Proteomes" id="UP001519362">
    <property type="component" value="Unassembled WGS sequence"/>
</dbReference>
<comment type="catalytic activity">
    <reaction evidence="9">
        <text>a 5'-end NAD(+)-phospho-ribonucleoside in mRNA + H2O = a 5'-end phospho-adenosine-phospho-ribonucleoside in mRNA + beta-nicotinamide D-ribonucleotide + 2 H(+)</text>
        <dbReference type="Rhea" id="RHEA:60876"/>
        <dbReference type="Rhea" id="RHEA-COMP:15698"/>
        <dbReference type="Rhea" id="RHEA-COMP:15719"/>
        <dbReference type="ChEBI" id="CHEBI:14649"/>
        <dbReference type="ChEBI" id="CHEBI:15377"/>
        <dbReference type="ChEBI" id="CHEBI:15378"/>
        <dbReference type="ChEBI" id="CHEBI:144029"/>
        <dbReference type="ChEBI" id="CHEBI:144051"/>
    </reaction>
    <physiologicalReaction direction="left-to-right" evidence="9">
        <dbReference type="Rhea" id="RHEA:60877"/>
    </physiologicalReaction>
</comment>
<reference evidence="11 12" key="1">
    <citation type="submission" date="2021-03" db="EMBL/GenBank/DDBJ databases">
        <title>Sequencing the genomes of 1000 actinobacteria strains.</title>
        <authorList>
            <person name="Klenk H.-P."/>
        </authorList>
    </citation>
    <scope>NUCLEOTIDE SEQUENCE [LARGE SCALE GENOMIC DNA]</scope>
    <source>
        <strain evidence="11 12">DSM 24221</strain>
    </source>
</reference>
<evidence type="ECO:0000259" key="10">
    <source>
        <dbReference type="PROSITE" id="PS51462"/>
    </source>
</evidence>
<name>A0ABS4ZKH2_9MICO</name>
<evidence type="ECO:0000256" key="5">
    <source>
        <dbReference type="ARBA" id="ARBA00022723"/>
    </source>
</evidence>
<evidence type="ECO:0000256" key="4">
    <source>
        <dbReference type="ARBA" id="ARBA00012381"/>
    </source>
</evidence>
<comment type="caution">
    <text evidence="11">The sequence shown here is derived from an EMBL/GenBank/DDBJ whole genome shotgun (WGS) entry which is preliminary data.</text>
</comment>
<dbReference type="PANTHER" id="PTHR42904:SF6">
    <property type="entry name" value="NAD-CAPPED RNA HYDROLASE NUDT12"/>
    <property type="match status" value="1"/>
</dbReference>
<evidence type="ECO:0000256" key="9">
    <source>
        <dbReference type="ARBA" id="ARBA00023679"/>
    </source>
</evidence>
<organism evidence="11 12">
    <name type="scientific">Microbacterium amylolyticum</name>
    <dbReference type="NCBI Taxonomy" id="936337"/>
    <lineage>
        <taxon>Bacteria</taxon>
        <taxon>Bacillati</taxon>
        <taxon>Actinomycetota</taxon>
        <taxon>Actinomycetes</taxon>
        <taxon>Micrococcales</taxon>
        <taxon>Microbacteriaceae</taxon>
        <taxon>Microbacterium</taxon>
    </lineage>
</organism>
<dbReference type="InterPro" id="IPR020084">
    <property type="entry name" value="NUDIX_hydrolase_CS"/>
</dbReference>
<dbReference type="InterPro" id="IPR000086">
    <property type="entry name" value="NUDIX_hydrolase_dom"/>
</dbReference>
<keyword evidence="6 11" id="KW-0378">Hydrolase</keyword>